<organism evidence="1 2">
    <name type="scientific">Actinidia rufa</name>
    <dbReference type="NCBI Taxonomy" id="165716"/>
    <lineage>
        <taxon>Eukaryota</taxon>
        <taxon>Viridiplantae</taxon>
        <taxon>Streptophyta</taxon>
        <taxon>Embryophyta</taxon>
        <taxon>Tracheophyta</taxon>
        <taxon>Spermatophyta</taxon>
        <taxon>Magnoliopsida</taxon>
        <taxon>eudicotyledons</taxon>
        <taxon>Gunneridae</taxon>
        <taxon>Pentapetalae</taxon>
        <taxon>asterids</taxon>
        <taxon>Ericales</taxon>
        <taxon>Actinidiaceae</taxon>
        <taxon>Actinidia</taxon>
    </lineage>
</organism>
<name>A0A7J0GLJ6_9ERIC</name>
<dbReference type="Proteomes" id="UP000585474">
    <property type="component" value="Unassembled WGS sequence"/>
</dbReference>
<dbReference type="EMBL" id="BJWL01000023">
    <property type="protein sequence ID" value="GFZ11699.1"/>
    <property type="molecule type" value="Genomic_DNA"/>
</dbReference>
<reference evidence="1 2" key="1">
    <citation type="submission" date="2019-07" db="EMBL/GenBank/DDBJ databases">
        <title>De Novo Assembly of kiwifruit Actinidia rufa.</title>
        <authorList>
            <person name="Sugita-Konishi S."/>
            <person name="Sato K."/>
            <person name="Mori E."/>
            <person name="Abe Y."/>
            <person name="Kisaki G."/>
            <person name="Hamano K."/>
            <person name="Suezawa K."/>
            <person name="Otani M."/>
            <person name="Fukuda T."/>
            <person name="Manabe T."/>
            <person name="Gomi K."/>
            <person name="Tabuchi M."/>
            <person name="Akimitsu K."/>
            <person name="Kataoka I."/>
        </authorList>
    </citation>
    <scope>NUCLEOTIDE SEQUENCE [LARGE SCALE GENOMIC DNA]</scope>
    <source>
        <strain evidence="2">cv. Fuchu</strain>
    </source>
</reference>
<keyword evidence="2" id="KW-1185">Reference proteome</keyword>
<protein>
    <submittedName>
        <fullName evidence="1">Uncharacterized protein</fullName>
    </submittedName>
</protein>
<evidence type="ECO:0000313" key="2">
    <source>
        <dbReference type="Proteomes" id="UP000585474"/>
    </source>
</evidence>
<dbReference type="AlphaFoldDB" id="A0A7J0GLJ6"/>
<accession>A0A7J0GLJ6</accession>
<evidence type="ECO:0000313" key="1">
    <source>
        <dbReference type="EMBL" id="GFZ11699.1"/>
    </source>
</evidence>
<proteinExistence type="predicted"/>
<gene>
    <name evidence="1" type="ORF">Acr_23g0000840</name>
</gene>
<sequence>MVGGCHPSFAARGGRSSHAMRPHMTSIAAGMLLYRKLSGVFVPELDRDTTFGGDPNGTSRFGTQAFATGIYCPTTLGVFLQFSAFLQFYLFSFFIHNPTASFVCRTGQGVSGLIASGLDWTGLVVGLLGPGYIV</sequence>
<comment type="caution">
    <text evidence="1">The sequence shown here is derived from an EMBL/GenBank/DDBJ whole genome shotgun (WGS) entry which is preliminary data.</text>
</comment>